<reference evidence="5" key="1">
    <citation type="journal article" date="2014" name="Science">
        <title>Ancient hybridizations among the ancestral genomes of bread wheat.</title>
        <authorList>
            <consortium name="International Wheat Genome Sequencing Consortium,"/>
            <person name="Marcussen T."/>
            <person name="Sandve S.R."/>
            <person name="Heier L."/>
            <person name="Spannagl M."/>
            <person name="Pfeifer M."/>
            <person name="Jakobsen K.S."/>
            <person name="Wulff B.B."/>
            <person name="Steuernagel B."/>
            <person name="Mayer K.F."/>
            <person name="Olsen O.A."/>
        </authorList>
    </citation>
    <scope>NUCLEOTIDE SEQUENCE [LARGE SCALE GENOMIC DNA]</scope>
    <source>
        <strain evidence="5">cv. AL8/78</strain>
    </source>
</reference>
<keyword evidence="2" id="KW-0443">Lipid metabolism</keyword>
<dbReference type="EC" id="3.1.4.11" evidence="2"/>
<keyword evidence="2" id="KW-0378">Hydrolase</keyword>
<reference evidence="4" key="4">
    <citation type="submission" date="2019-03" db="UniProtKB">
        <authorList>
            <consortium name="EnsemblPlants"/>
        </authorList>
    </citation>
    <scope>IDENTIFICATION</scope>
</reference>
<dbReference type="AlphaFoldDB" id="A0A453IB41"/>
<sequence length="315" mass="35622">MGTYKCCIFFTRRFALPDATTPEDVRTLFSRFSGGTPYMGVDELRRYLAATGELDGDGGMDVAEWIVDRVLQGRSRTPRFGRPALTVDDFHNFLFSEDLNPPIRQSKVHHDMNAPLSHYFIYTGHNSYLTGNQLSSDCSDVPIIKALQIGVRVIELDMWPNSSKDDIDILHGRTLTAPVSLLKCLTSIKKYAFVASPYPVIITLEDHLTSDLQAKVAKMVLEVFGDILYYPESKHLQEFPSPEALRGRVILSTKPPKEYLEAKGGTMKDRDIEPKFSKGENEESAWGIEVPDIQDELQDANKVIGRYVMPRKRCR</sequence>
<evidence type="ECO:0000313" key="4">
    <source>
        <dbReference type="EnsemblPlants" id="AET4Gv20506300.8"/>
    </source>
</evidence>
<protein>
    <recommendedName>
        <fullName evidence="2">Phosphoinositide phospholipase C</fullName>
        <ecNumber evidence="2">3.1.4.11</ecNumber>
    </recommendedName>
</protein>
<organism evidence="4 5">
    <name type="scientific">Aegilops tauschii subsp. strangulata</name>
    <name type="common">Goatgrass</name>
    <dbReference type="NCBI Taxonomy" id="200361"/>
    <lineage>
        <taxon>Eukaryota</taxon>
        <taxon>Viridiplantae</taxon>
        <taxon>Streptophyta</taxon>
        <taxon>Embryophyta</taxon>
        <taxon>Tracheophyta</taxon>
        <taxon>Spermatophyta</taxon>
        <taxon>Magnoliopsida</taxon>
        <taxon>Liliopsida</taxon>
        <taxon>Poales</taxon>
        <taxon>Poaceae</taxon>
        <taxon>BOP clade</taxon>
        <taxon>Pooideae</taxon>
        <taxon>Triticodae</taxon>
        <taxon>Triticeae</taxon>
        <taxon>Triticinae</taxon>
        <taxon>Aegilops</taxon>
    </lineage>
</organism>
<reference evidence="4" key="3">
    <citation type="journal article" date="2017" name="Nature">
        <title>Genome sequence of the progenitor of the wheat D genome Aegilops tauschii.</title>
        <authorList>
            <person name="Luo M.C."/>
            <person name="Gu Y.Q."/>
            <person name="Puiu D."/>
            <person name="Wang H."/>
            <person name="Twardziok S.O."/>
            <person name="Deal K.R."/>
            <person name="Huo N."/>
            <person name="Zhu T."/>
            <person name="Wang L."/>
            <person name="Wang Y."/>
            <person name="McGuire P.E."/>
            <person name="Liu S."/>
            <person name="Long H."/>
            <person name="Ramasamy R.K."/>
            <person name="Rodriguez J.C."/>
            <person name="Van S.L."/>
            <person name="Yuan L."/>
            <person name="Wang Z."/>
            <person name="Xia Z."/>
            <person name="Xiao L."/>
            <person name="Anderson O.D."/>
            <person name="Ouyang S."/>
            <person name="Liang Y."/>
            <person name="Zimin A.V."/>
            <person name="Pertea G."/>
            <person name="Qi P."/>
            <person name="Bennetzen J.L."/>
            <person name="Dai X."/>
            <person name="Dawson M.W."/>
            <person name="Muller H.G."/>
            <person name="Kugler K."/>
            <person name="Rivarola-Duarte L."/>
            <person name="Spannagl M."/>
            <person name="Mayer K.F.X."/>
            <person name="Lu F.H."/>
            <person name="Bevan M.W."/>
            <person name="Leroy P."/>
            <person name="Li P."/>
            <person name="You F.M."/>
            <person name="Sun Q."/>
            <person name="Liu Z."/>
            <person name="Lyons E."/>
            <person name="Wicker T."/>
            <person name="Salzberg S.L."/>
            <person name="Devos K.M."/>
            <person name="Dvorak J."/>
        </authorList>
    </citation>
    <scope>NUCLEOTIDE SEQUENCE [LARGE SCALE GENOMIC DNA]</scope>
    <source>
        <strain evidence="4">cv. AL8/78</strain>
    </source>
</reference>
<dbReference type="PANTHER" id="PTHR10336:SF212">
    <property type="entry name" value="PHOSPHOINOSITIDE PHOSPHOLIPASE C"/>
    <property type="match status" value="1"/>
</dbReference>
<evidence type="ECO:0000256" key="2">
    <source>
        <dbReference type="RuleBase" id="RU361133"/>
    </source>
</evidence>
<feature type="domain" description="Phosphatidylinositol-specific phospholipase C X" evidence="3">
    <location>
        <begin position="110"/>
        <end position="254"/>
    </location>
</feature>
<evidence type="ECO:0000259" key="3">
    <source>
        <dbReference type="SMART" id="SM00148"/>
    </source>
</evidence>
<reference evidence="4" key="5">
    <citation type="journal article" date="2021" name="G3 (Bethesda)">
        <title>Aegilops tauschii genome assembly Aet v5.0 features greater sequence contiguity and improved annotation.</title>
        <authorList>
            <person name="Wang L."/>
            <person name="Zhu T."/>
            <person name="Rodriguez J.C."/>
            <person name="Deal K.R."/>
            <person name="Dubcovsky J."/>
            <person name="McGuire P.E."/>
            <person name="Lux T."/>
            <person name="Spannagl M."/>
            <person name="Mayer K.F.X."/>
            <person name="Baldrich P."/>
            <person name="Meyers B.C."/>
            <person name="Huo N."/>
            <person name="Gu Y.Q."/>
            <person name="Zhou H."/>
            <person name="Devos K.M."/>
            <person name="Bennetzen J.L."/>
            <person name="Unver T."/>
            <person name="Budak H."/>
            <person name="Gulick P.J."/>
            <person name="Galiba G."/>
            <person name="Kalapos B."/>
            <person name="Nelson D.R."/>
            <person name="Li P."/>
            <person name="You F.M."/>
            <person name="Luo M.C."/>
            <person name="Dvorak J."/>
        </authorList>
    </citation>
    <scope>NUCLEOTIDE SEQUENCE [LARGE SCALE GENOMIC DNA]</scope>
    <source>
        <strain evidence="4">cv. AL8/78</strain>
    </source>
</reference>
<dbReference type="Gene3D" id="3.20.20.190">
    <property type="entry name" value="Phosphatidylinositol (PI) phosphodiesterase"/>
    <property type="match status" value="1"/>
</dbReference>
<dbReference type="Proteomes" id="UP000015105">
    <property type="component" value="Chromosome 4D"/>
</dbReference>
<dbReference type="GO" id="GO:0016042">
    <property type="term" value="P:lipid catabolic process"/>
    <property type="evidence" value="ECO:0007669"/>
    <property type="project" value="UniProtKB-KW"/>
</dbReference>
<dbReference type="Pfam" id="PF00388">
    <property type="entry name" value="PI-PLC-X"/>
    <property type="match status" value="1"/>
</dbReference>
<dbReference type="InterPro" id="IPR017946">
    <property type="entry name" value="PLC-like_Pdiesterase_TIM-brl"/>
</dbReference>
<keyword evidence="5" id="KW-1185">Reference proteome</keyword>
<name>A0A453IB41_AEGTS</name>
<dbReference type="PRINTS" id="PR00390">
    <property type="entry name" value="PHPHLIPASEC"/>
</dbReference>
<comment type="subcellular location">
    <subcellularLocation>
        <location evidence="1">Cell membrane</location>
        <topology evidence="1">Peripheral membrane protein</topology>
    </subcellularLocation>
</comment>
<dbReference type="SUPFAM" id="SSF47473">
    <property type="entry name" value="EF-hand"/>
    <property type="match status" value="1"/>
</dbReference>
<dbReference type="EnsemblPlants" id="AET4Gv20506300.8">
    <property type="protein sequence ID" value="AET4Gv20506300.8"/>
    <property type="gene ID" value="AET4Gv20506300"/>
</dbReference>
<dbReference type="PANTHER" id="PTHR10336">
    <property type="entry name" value="PHOSPHOINOSITIDE-SPECIFIC PHOSPHOLIPASE C FAMILY PROTEIN"/>
    <property type="match status" value="1"/>
</dbReference>
<proteinExistence type="predicted"/>
<evidence type="ECO:0000313" key="5">
    <source>
        <dbReference type="Proteomes" id="UP000015105"/>
    </source>
</evidence>
<comment type="catalytic activity">
    <reaction evidence="2">
        <text>a 1,2-diacyl-sn-glycero-3-phospho-(1D-myo-inositol-4,5-bisphosphate) + H2O = 1D-myo-inositol 1,4,5-trisphosphate + a 1,2-diacyl-sn-glycerol + H(+)</text>
        <dbReference type="Rhea" id="RHEA:33179"/>
        <dbReference type="ChEBI" id="CHEBI:15377"/>
        <dbReference type="ChEBI" id="CHEBI:15378"/>
        <dbReference type="ChEBI" id="CHEBI:17815"/>
        <dbReference type="ChEBI" id="CHEBI:58456"/>
        <dbReference type="ChEBI" id="CHEBI:203600"/>
        <dbReference type="EC" id="3.1.4.11"/>
    </reaction>
</comment>
<dbReference type="SMART" id="SM00148">
    <property type="entry name" value="PLCXc"/>
    <property type="match status" value="1"/>
</dbReference>
<dbReference type="PROSITE" id="PS50007">
    <property type="entry name" value="PIPLC_X_DOMAIN"/>
    <property type="match status" value="1"/>
</dbReference>
<keyword evidence="2" id="KW-0442">Lipid degradation</keyword>
<dbReference type="GO" id="GO:0048015">
    <property type="term" value="P:phosphatidylinositol-mediated signaling"/>
    <property type="evidence" value="ECO:0007669"/>
    <property type="project" value="TreeGrafter"/>
</dbReference>
<dbReference type="GO" id="GO:0005886">
    <property type="term" value="C:plasma membrane"/>
    <property type="evidence" value="ECO:0007669"/>
    <property type="project" value="UniProtKB-SubCell"/>
</dbReference>
<dbReference type="GO" id="GO:0051209">
    <property type="term" value="P:release of sequestered calcium ion into cytosol"/>
    <property type="evidence" value="ECO:0007669"/>
    <property type="project" value="TreeGrafter"/>
</dbReference>
<dbReference type="SUPFAM" id="SSF51695">
    <property type="entry name" value="PLC-like phosphodiesterases"/>
    <property type="match status" value="1"/>
</dbReference>
<dbReference type="Gramene" id="AET4Gv20506300.8">
    <property type="protein sequence ID" value="AET4Gv20506300.8"/>
    <property type="gene ID" value="AET4Gv20506300"/>
</dbReference>
<evidence type="ECO:0000256" key="1">
    <source>
        <dbReference type="ARBA" id="ARBA00004202"/>
    </source>
</evidence>
<accession>A0A453IB41</accession>
<dbReference type="InterPro" id="IPR000909">
    <property type="entry name" value="PLipase_C_PInositol-sp_X_dom"/>
</dbReference>
<dbReference type="GO" id="GO:0004435">
    <property type="term" value="F:phosphatidylinositol-4,5-bisphosphate phospholipase C activity"/>
    <property type="evidence" value="ECO:0007669"/>
    <property type="project" value="UniProtKB-EC"/>
</dbReference>
<dbReference type="InterPro" id="IPR011992">
    <property type="entry name" value="EF-hand-dom_pair"/>
</dbReference>
<reference evidence="5" key="2">
    <citation type="journal article" date="2017" name="Nat. Plants">
        <title>The Aegilops tauschii genome reveals multiple impacts of transposons.</title>
        <authorList>
            <person name="Zhao G."/>
            <person name="Zou C."/>
            <person name="Li K."/>
            <person name="Wang K."/>
            <person name="Li T."/>
            <person name="Gao L."/>
            <person name="Zhang X."/>
            <person name="Wang H."/>
            <person name="Yang Z."/>
            <person name="Liu X."/>
            <person name="Jiang W."/>
            <person name="Mao L."/>
            <person name="Kong X."/>
            <person name="Jiao Y."/>
            <person name="Jia J."/>
        </authorList>
    </citation>
    <scope>NUCLEOTIDE SEQUENCE [LARGE SCALE GENOMIC DNA]</scope>
    <source>
        <strain evidence="5">cv. AL8/78</strain>
    </source>
</reference>
<dbReference type="InterPro" id="IPR001192">
    <property type="entry name" value="PI-PLC_fam"/>
</dbReference>